<evidence type="ECO:0008006" key="5">
    <source>
        <dbReference type="Google" id="ProtNLM"/>
    </source>
</evidence>
<keyword evidence="4" id="KW-1185">Reference proteome</keyword>
<feature type="region of interest" description="Disordered" evidence="1">
    <location>
        <begin position="67"/>
        <end position="86"/>
    </location>
</feature>
<dbReference type="InterPro" id="IPR036278">
    <property type="entry name" value="Sialidase_sf"/>
</dbReference>
<evidence type="ECO:0000256" key="2">
    <source>
        <dbReference type="SAM" id="Phobius"/>
    </source>
</evidence>
<dbReference type="Proteomes" id="UP001595912">
    <property type="component" value="Unassembled WGS sequence"/>
</dbReference>
<dbReference type="RefSeq" id="WP_380120009.1">
    <property type="nucleotide sequence ID" value="NZ_JBHSIU010000041.1"/>
</dbReference>
<dbReference type="Gene3D" id="2.120.10.10">
    <property type="match status" value="2"/>
</dbReference>
<dbReference type="SUPFAM" id="SSF50939">
    <property type="entry name" value="Sialidases"/>
    <property type="match status" value="1"/>
</dbReference>
<evidence type="ECO:0000256" key="1">
    <source>
        <dbReference type="SAM" id="MobiDB-lite"/>
    </source>
</evidence>
<comment type="caution">
    <text evidence="3">The sequence shown here is derived from an EMBL/GenBank/DDBJ whole genome shotgun (WGS) entry which is preliminary data.</text>
</comment>
<name>A0ABV9W2B1_9ACTN</name>
<dbReference type="EMBL" id="JBHSIU010000041">
    <property type="protein sequence ID" value="MFC5002174.1"/>
    <property type="molecule type" value="Genomic_DNA"/>
</dbReference>
<evidence type="ECO:0000313" key="4">
    <source>
        <dbReference type="Proteomes" id="UP001595912"/>
    </source>
</evidence>
<proteinExistence type="predicted"/>
<feature type="transmembrane region" description="Helical" evidence="2">
    <location>
        <begin position="40"/>
        <end position="60"/>
    </location>
</feature>
<keyword evidence="2" id="KW-0812">Transmembrane</keyword>
<keyword evidence="2" id="KW-1133">Transmembrane helix</keyword>
<gene>
    <name evidence="3" type="ORF">ACFPIJ_30620</name>
</gene>
<dbReference type="CDD" id="cd15482">
    <property type="entry name" value="Sialidase_non-viral"/>
    <property type="match status" value="1"/>
</dbReference>
<keyword evidence="2" id="KW-0472">Membrane</keyword>
<sequence length="423" mass="44517">MTSLRERFDDAVASPAPTIPISGKALYATALHRRRVRNRLVSAAVAGCTAAVVAVVAALVTADGKDRAAPTPAVSGSATPTPAADRPYSFDGRVEQALATDAGHLYAVQLRCATKDEESCVSVLYGSEDGGRTWTERKRGIASGLQTPAPGVLGAFVTTSPTSVAYRISADGGRTWKDSKAASGTIPAVPAGGWPTCREDNSGVMRCAMYGVDRQTGTQRKLAAQPPNLTPIAVNPTPPGTGLWVSGYVQQGRYTGAAVSRDNGRTWSTHVFGKDEADYPTGVNNQQVGIATLDGTTVYAVVTVVGNDGKNRLLVYRSADGGLTWQRGERGHEPPWLQHGERAFVTADGTLVVQTVIDNPAEWYAGTSGAFTKPAPTTGLEHVDQMGQPVQVAAPGVYTAFDRTAVYTSPDGLHWTRHQVGPS</sequence>
<protein>
    <recommendedName>
        <fullName evidence="5">Exo-alpha-sialidase</fullName>
    </recommendedName>
</protein>
<reference evidence="4" key="1">
    <citation type="journal article" date="2019" name="Int. J. Syst. Evol. Microbiol.">
        <title>The Global Catalogue of Microorganisms (GCM) 10K type strain sequencing project: providing services to taxonomists for standard genome sequencing and annotation.</title>
        <authorList>
            <consortium name="The Broad Institute Genomics Platform"/>
            <consortium name="The Broad Institute Genome Sequencing Center for Infectious Disease"/>
            <person name="Wu L."/>
            <person name="Ma J."/>
        </authorList>
    </citation>
    <scope>NUCLEOTIDE SEQUENCE [LARGE SCALE GENOMIC DNA]</scope>
    <source>
        <strain evidence="4">CGMCC 4.7152</strain>
    </source>
</reference>
<accession>A0ABV9W2B1</accession>
<evidence type="ECO:0000313" key="3">
    <source>
        <dbReference type="EMBL" id="MFC5002174.1"/>
    </source>
</evidence>
<organism evidence="3 4">
    <name type="scientific">Dactylosporangium cerinum</name>
    <dbReference type="NCBI Taxonomy" id="1434730"/>
    <lineage>
        <taxon>Bacteria</taxon>
        <taxon>Bacillati</taxon>
        <taxon>Actinomycetota</taxon>
        <taxon>Actinomycetes</taxon>
        <taxon>Micromonosporales</taxon>
        <taxon>Micromonosporaceae</taxon>
        <taxon>Dactylosporangium</taxon>
    </lineage>
</organism>